<name>A0A0F7IE81_9EURY</name>
<dbReference type="STRING" id="113653.GAH_01725"/>
<protein>
    <submittedName>
        <fullName evidence="2">Lactonase, 7-bladed beta-propeller</fullName>
    </submittedName>
</protein>
<dbReference type="EMBL" id="CP011267">
    <property type="protein sequence ID" value="AKG90992.1"/>
    <property type="molecule type" value="Genomic_DNA"/>
</dbReference>
<dbReference type="Gene3D" id="2.130.10.10">
    <property type="entry name" value="YVTN repeat-like/Quinoprotein amine dehydrogenase"/>
    <property type="match status" value="1"/>
</dbReference>
<proteinExistence type="predicted"/>
<keyword evidence="1" id="KW-1133">Transmembrane helix</keyword>
<accession>A0A0F7IE81</accession>
<dbReference type="InterPro" id="IPR011048">
    <property type="entry name" value="Haem_d1_sf"/>
</dbReference>
<evidence type="ECO:0000256" key="1">
    <source>
        <dbReference type="SAM" id="Phobius"/>
    </source>
</evidence>
<dbReference type="PATRIC" id="fig|113653.22.peg.1697"/>
<dbReference type="InterPro" id="IPR051200">
    <property type="entry name" value="Host-pathogen_enzymatic-act"/>
</dbReference>
<gene>
    <name evidence="2" type="ORF">GAH_01725</name>
</gene>
<dbReference type="Proteomes" id="UP000034723">
    <property type="component" value="Chromosome"/>
</dbReference>
<evidence type="ECO:0000313" key="3">
    <source>
        <dbReference type="Proteomes" id="UP000034723"/>
    </source>
</evidence>
<dbReference type="AlphaFoldDB" id="A0A0F7IE81"/>
<keyword evidence="1" id="KW-0812">Transmembrane</keyword>
<sequence>MFLRKTYRKRHGALIVAAICALAFSGILGASASEWAVVANSDNATISTINLSASPSAVHGPFLQGQLGVQDGVLDVVITPDSRRAVVSNFYSNEIYVVNITDPTSPVVEGSVSIPFSPEDLAITSDGKYVLVTDGLSALEMAVVDLNAMTLNATYSLQNDYMNAIAIAPDNTVIIVSYLTDKIIYGMFDPNVGIASVNTMQTEDGPVNVEISPDGKTVLVANYESGGNMSVYAITAPGTLAPGVTPLVTGLPNGIQSIAFSPDGTKAYVVSTADSADDVLSWVQINSVGDVSLGGSGVATLLSNVDDGYFGVDVVALTSDGSVAVVGNPGEGFAMSPSKNVTMVDLSTWVTSSINTNEAYPSGIKTFTQAKTTPPLSSIPEFESIAVPLLGVIGVILVAGLRRDG</sequence>
<keyword evidence="1" id="KW-0472">Membrane</keyword>
<evidence type="ECO:0000313" key="2">
    <source>
        <dbReference type="EMBL" id="AKG90992.1"/>
    </source>
</evidence>
<dbReference type="InParanoid" id="A0A0F7IE81"/>
<dbReference type="SUPFAM" id="SSF51004">
    <property type="entry name" value="C-terminal (heme d1) domain of cytochrome cd1-nitrite reductase"/>
    <property type="match status" value="1"/>
</dbReference>
<reference evidence="2 3" key="1">
    <citation type="submission" date="2015-04" db="EMBL/GenBank/DDBJ databases">
        <title>The complete genome sequence of the hyperthermophilic, obligate iron-reducing archaeon Geoglobus ahangari strain 234T.</title>
        <authorList>
            <person name="Manzella M.P."/>
            <person name="Holmes D.E."/>
            <person name="Rocheleau J.M."/>
            <person name="Chung A."/>
            <person name="Reguera G."/>
            <person name="Kashefi K."/>
        </authorList>
    </citation>
    <scope>NUCLEOTIDE SEQUENCE [LARGE SCALE GENOMIC DNA]</scope>
    <source>
        <strain evidence="2 3">234</strain>
    </source>
</reference>
<keyword evidence="3" id="KW-1185">Reference proteome</keyword>
<dbReference type="PANTHER" id="PTHR47197:SF3">
    <property type="entry name" value="DIHYDRO-HEME D1 DEHYDROGENASE"/>
    <property type="match status" value="1"/>
</dbReference>
<dbReference type="InterPro" id="IPR015943">
    <property type="entry name" value="WD40/YVTN_repeat-like_dom_sf"/>
</dbReference>
<dbReference type="PANTHER" id="PTHR47197">
    <property type="entry name" value="PROTEIN NIRF"/>
    <property type="match status" value="1"/>
</dbReference>
<organism evidence="2 3">
    <name type="scientific">Geoglobus ahangari</name>
    <dbReference type="NCBI Taxonomy" id="113653"/>
    <lineage>
        <taxon>Archaea</taxon>
        <taxon>Methanobacteriati</taxon>
        <taxon>Methanobacteriota</taxon>
        <taxon>Archaeoglobi</taxon>
        <taxon>Archaeoglobales</taxon>
        <taxon>Archaeoglobaceae</taxon>
        <taxon>Geoglobus</taxon>
    </lineage>
</organism>
<dbReference type="KEGG" id="gah:GAH_01725"/>
<feature type="transmembrane region" description="Helical" evidence="1">
    <location>
        <begin position="385"/>
        <end position="401"/>
    </location>
</feature>
<dbReference type="HOGENOM" id="CLU_679002_0_0_2"/>